<reference evidence="3" key="1">
    <citation type="submission" date="2018-06" db="EMBL/GenBank/DDBJ databases">
        <authorList>
            <person name="Zhirakovskaya E."/>
        </authorList>
    </citation>
    <scope>NUCLEOTIDE SEQUENCE</scope>
</reference>
<keyword evidence="3" id="KW-0378">Hydrolase</keyword>
<accession>A0A3B1A9E6</accession>
<dbReference type="SUPFAM" id="SSF53474">
    <property type="entry name" value="alpha/beta-Hydrolases"/>
    <property type="match status" value="1"/>
</dbReference>
<dbReference type="InterPro" id="IPR029058">
    <property type="entry name" value="AB_hydrolase_fold"/>
</dbReference>
<sequence length="294" mass="32828">MDTLVALVFMTGTRLPLLFIIFLGISLNGCTGLFFQPMKPLVRTPGDINLSYQDIHFTSQDGTNLHGWFLPAEGKAHGTILLLHGNAENISTHIGSVYWLPPRGFNVFLFDYRGYGQSAGNPDLQGAFQDIEAALLWLQNKPDIDPTRIVVLGQSLGGAMGTYVFANTGQSEIIRALILDSVFSDYQQIVREKLASFWLTWPLQYPLSWLVTGKYSPTEAIGQYSPTPILIIHNKNDAVIPAHHATQLFAHATPPKELWLMPEGRHIAALNQPETRNRLVNYLLQILDNPTQHE</sequence>
<evidence type="ECO:0000313" key="3">
    <source>
        <dbReference type="EMBL" id="VAW96643.1"/>
    </source>
</evidence>
<keyword evidence="1" id="KW-1133">Transmembrane helix</keyword>
<gene>
    <name evidence="3" type="ORF">MNBD_GAMMA19-1676</name>
</gene>
<dbReference type="AlphaFoldDB" id="A0A3B1A9E6"/>
<feature type="transmembrane region" description="Helical" evidence="1">
    <location>
        <begin position="15"/>
        <end position="35"/>
    </location>
</feature>
<dbReference type="Pfam" id="PF00561">
    <property type="entry name" value="Abhydrolase_1"/>
    <property type="match status" value="1"/>
</dbReference>
<dbReference type="Gene3D" id="3.40.50.1820">
    <property type="entry name" value="alpha/beta hydrolase"/>
    <property type="match status" value="1"/>
</dbReference>
<feature type="domain" description="AB hydrolase-1" evidence="2">
    <location>
        <begin position="79"/>
        <end position="187"/>
    </location>
</feature>
<dbReference type="InterPro" id="IPR000073">
    <property type="entry name" value="AB_hydrolase_1"/>
</dbReference>
<evidence type="ECO:0000256" key="1">
    <source>
        <dbReference type="SAM" id="Phobius"/>
    </source>
</evidence>
<keyword evidence="1" id="KW-0472">Membrane</keyword>
<name>A0A3B1A9E6_9ZZZZ</name>
<keyword evidence="1" id="KW-0812">Transmembrane</keyword>
<evidence type="ECO:0000259" key="2">
    <source>
        <dbReference type="Pfam" id="PF00561"/>
    </source>
</evidence>
<dbReference type="PANTHER" id="PTHR12277:SF81">
    <property type="entry name" value="PROTEIN ABHD13"/>
    <property type="match status" value="1"/>
</dbReference>
<proteinExistence type="predicted"/>
<organism evidence="3">
    <name type="scientific">hydrothermal vent metagenome</name>
    <dbReference type="NCBI Taxonomy" id="652676"/>
    <lineage>
        <taxon>unclassified sequences</taxon>
        <taxon>metagenomes</taxon>
        <taxon>ecological metagenomes</taxon>
    </lineage>
</organism>
<protein>
    <submittedName>
        <fullName evidence="3">Hydrolase of the alpha/beta superfamily in cluster with COG2110</fullName>
    </submittedName>
</protein>
<dbReference type="EMBL" id="UOFV01000094">
    <property type="protein sequence ID" value="VAW96643.1"/>
    <property type="molecule type" value="Genomic_DNA"/>
</dbReference>
<dbReference type="GO" id="GO:0016787">
    <property type="term" value="F:hydrolase activity"/>
    <property type="evidence" value="ECO:0007669"/>
    <property type="project" value="UniProtKB-KW"/>
</dbReference>
<dbReference type="PANTHER" id="PTHR12277">
    <property type="entry name" value="ALPHA/BETA HYDROLASE DOMAIN-CONTAINING PROTEIN"/>
    <property type="match status" value="1"/>
</dbReference>